<dbReference type="eggNOG" id="ENOG502SFIM">
    <property type="taxonomic scope" value="Eukaryota"/>
</dbReference>
<dbReference type="Gene3D" id="3.40.630.30">
    <property type="match status" value="1"/>
</dbReference>
<dbReference type="RefSeq" id="XP_005186368.2">
    <property type="nucleotide sequence ID" value="XM_005186311.3"/>
</dbReference>
<dbReference type="PANTHER" id="PTHR20905">
    <property type="entry name" value="N-ACETYLTRANSFERASE-RELATED"/>
    <property type="match status" value="1"/>
</dbReference>
<evidence type="ECO:0000256" key="12">
    <source>
        <dbReference type="ARBA" id="ARBA00052335"/>
    </source>
</evidence>
<evidence type="ECO:0000256" key="9">
    <source>
        <dbReference type="ARBA" id="ARBA00051711"/>
    </source>
</evidence>
<feature type="domain" description="N-acetyltransferase" evidence="14">
    <location>
        <begin position="5"/>
        <end position="204"/>
    </location>
</feature>
<comment type="pathway">
    <text evidence="3">Aromatic compound metabolism; melatonin biosynthesis; melatonin from serotonin: step 1/2.</text>
</comment>
<dbReference type="PANTHER" id="PTHR20905:SF1">
    <property type="entry name" value="AT07410P-RELATED"/>
    <property type="match status" value="1"/>
</dbReference>
<accession>A0A1I8N5A4</accession>
<dbReference type="CDD" id="cd04301">
    <property type="entry name" value="NAT_SF"/>
    <property type="match status" value="1"/>
</dbReference>
<comment type="catalytic activity">
    <reaction evidence="7">
        <text>serotonin + octadecanoyl-CoA = N-octadecanoyl-serotonin + CoA + H(+)</text>
        <dbReference type="Rhea" id="RHEA:51400"/>
        <dbReference type="ChEBI" id="CHEBI:15378"/>
        <dbReference type="ChEBI" id="CHEBI:57287"/>
        <dbReference type="ChEBI" id="CHEBI:57394"/>
        <dbReference type="ChEBI" id="CHEBI:134065"/>
        <dbReference type="ChEBI" id="CHEBI:350546"/>
    </reaction>
    <physiologicalReaction direction="left-to-right" evidence="7">
        <dbReference type="Rhea" id="RHEA:51401"/>
    </physiologicalReaction>
</comment>
<dbReference type="VEuPathDB" id="VectorBase:MDOMA2_021148"/>
<protein>
    <recommendedName>
        <fullName evidence="5">aralkylamine N-acetyltransferase</fullName>
        <ecNumber evidence="5">2.3.1.87</ecNumber>
    </recommendedName>
</protein>
<evidence type="ECO:0000256" key="4">
    <source>
        <dbReference type="ARBA" id="ARBA00038182"/>
    </source>
</evidence>
<dbReference type="SUPFAM" id="SSF55729">
    <property type="entry name" value="Acyl-CoA N-acyltransferases (Nat)"/>
    <property type="match status" value="1"/>
</dbReference>
<dbReference type="OrthoDB" id="8113373at2759"/>
<comment type="catalytic activity">
    <reaction evidence="12">
        <text>dopamine + hexadecanoyl-CoA = N-hexadecanoyl-dopamine + CoA + H(+)</text>
        <dbReference type="Rhea" id="RHEA:51376"/>
        <dbReference type="ChEBI" id="CHEBI:15378"/>
        <dbReference type="ChEBI" id="CHEBI:57287"/>
        <dbReference type="ChEBI" id="CHEBI:57379"/>
        <dbReference type="ChEBI" id="CHEBI:59905"/>
        <dbReference type="ChEBI" id="CHEBI:134058"/>
    </reaction>
    <physiologicalReaction direction="left-to-right" evidence="12">
        <dbReference type="Rhea" id="RHEA:51377"/>
    </physiologicalReaction>
</comment>
<dbReference type="InterPro" id="IPR000182">
    <property type="entry name" value="GNAT_dom"/>
</dbReference>
<dbReference type="AlphaFoldDB" id="A0A1I8N5A4"/>
<gene>
    <name evidence="15" type="primary">101888898</name>
</gene>
<comment type="similarity">
    <text evidence="4">Belongs to the acetyltransferase family. AANAT subfamily.</text>
</comment>
<comment type="catalytic activity">
    <reaction evidence="8">
        <text>serotonin + (5Z,8Z,11Z,14Z)-eicosatetraenoyl-CoA = N-[(5Z,8Z,11Z,14Z)-eicosatetraenoyl]-serotonin + CoA + H(+)</text>
        <dbReference type="Rhea" id="RHEA:51396"/>
        <dbReference type="ChEBI" id="CHEBI:15378"/>
        <dbReference type="ChEBI" id="CHEBI:57287"/>
        <dbReference type="ChEBI" id="CHEBI:57368"/>
        <dbReference type="ChEBI" id="CHEBI:132255"/>
        <dbReference type="ChEBI" id="CHEBI:350546"/>
    </reaction>
    <physiologicalReaction direction="left-to-right" evidence="8">
        <dbReference type="Rhea" id="RHEA:51397"/>
    </physiologicalReaction>
</comment>
<evidence type="ECO:0000256" key="1">
    <source>
        <dbReference type="ARBA" id="ARBA00022679"/>
    </source>
</evidence>
<dbReference type="EC" id="2.3.1.87" evidence="5"/>
<evidence type="ECO:0000256" key="3">
    <source>
        <dbReference type="ARBA" id="ARBA00037926"/>
    </source>
</evidence>
<comment type="catalytic activity">
    <reaction evidence="6">
        <text>dopamine + (9Z)-octadecenoyl-CoA = N-(9Z-octadecanoyl)-dopamine + CoA + H(+)</text>
        <dbReference type="Rhea" id="RHEA:51380"/>
        <dbReference type="ChEBI" id="CHEBI:15378"/>
        <dbReference type="ChEBI" id="CHEBI:31883"/>
        <dbReference type="ChEBI" id="CHEBI:57287"/>
        <dbReference type="ChEBI" id="CHEBI:57387"/>
        <dbReference type="ChEBI" id="CHEBI:59905"/>
    </reaction>
    <physiologicalReaction direction="left-to-right" evidence="6">
        <dbReference type="Rhea" id="RHEA:51381"/>
    </physiologicalReaction>
</comment>
<evidence type="ECO:0000256" key="10">
    <source>
        <dbReference type="ARBA" id="ARBA00051823"/>
    </source>
</evidence>
<comment type="catalytic activity">
    <reaction evidence="10">
        <text>serotonin + (9Z)-octadecenoyl-CoA = N-(9Z-octadecenoyl)-serotonin + CoA + H(+)</text>
        <dbReference type="Rhea" id="RHEA:51392"/>
        <dbReference type="ChEBI" id="CHEBI:15378"/>
        <dbReference type="ChEBI" id="CHEBI:57287"/>
        <dbReference type="ChEBI" id="CHEBI:57387"/>
        <dbReference type="ChEBI" id="CHEBI:134064"/>
        <dbReference type="ChEBI" id="CHEBI:350546"/>
    </reaction>
    <physiologicalReaction direction="left-to-right" evidence="10">
        <dbReference type="Rhea" id="RHEA:51393"/>
    </physiologicalReaction>
</comment>
<keyword evidence="2" id="KW-0012">Acyltransferase</keyword>
<comment type="catalytic activity">
    <reaction evidence="9">
        <text>dopamine + acetyl-CoA = N-acetyldopamine + CoA + H(+)</text>
        <dbReference type="Rhea" id="RHEA:51388"/>
        <dbReference type="ChEBI" id="CHEBI:15378"/>
        <dbReference type="ChEBI" id="CHEBI:57287"/>
        <dbReference type="ChEBI" id="CHEBI:57288"/>
        <dbReference type="ChEBI" id="CHEBI:59905"/>
        <dbReference type="ChEBI" id="CHEBI:125678"/>
    </reaction>
    <physiologicalReaction direction="left-to-right" evidence="9">
        <dbReference type="Rhea" id="RHEA:51389"/>
    </physiologicalReaction>
</comment>
<dbReference type="VEuPathDB" id="VectorBase:MDOA011672"/>
<proteinExistence type="inferred from homology"/>
<dbReference type="InterPro" id="IPR016181">
    <property type="entry name" value="Acyl_CoA_acyltransferase"/>
</dbReference>
<reference evidence="15" key="1">
    <citation type="submission" date="2020-05" db="UniProtKB">
        <authorList>
            <consortium name="EnsemblMetazoa"/>
        </authorList>
    </citation>
    <scope>IDENTIFICATION</scope>
    <source>
        <strain evidence="15">Aabys</strain>
    </source>
</reference>
<evidence type="ECO:0000256" key="13">
    <source>
        <dbReference type="ARBA" id="ARBA00052491"/>
    </source>
</evidence>
<evidence type="ECO:0000259" key="14">
    <source>
        <dbReference type="PROSITE" id="PS51186"/>
    </source>
</evidence>
<comment type="catalytic activity">
    <reaction evidence="11">
        <text>serotonin + hexadecanoyl-CoA = N-hexadecanoyl-serotonin + CoA + H(+)</text>
        <dbReference type="Rhea" id="RHEA:51384"/>
        <dbReference type="ChEBI" id="CHEBI:15378"/>
        <dbReference type="ChEBI" id="CHEBI:57287"/>
        <dbReference type="ChEBI" id="CHEBI:57379"/>
        <dbReference type="ChEBI" id="CHEBI:134059"/>
        <dbReference type="ChEBI" id="CHEBI:350546"/>
    </reaction>
    <physiologicalReaction direction="left-to-right" evidence="11">
        <dbReference type="Rhea" id="RHEA:51385"/>
    </physiologicalReaction>
</comment>
<name>A0A1I8N5A4_MUSDO</name>
<evidence type="ECO:0000256" key="2">
    <source>
        <dbReference type="ARBA" id="ARBA00023315"/>
    </source>
</evidence>
<dbReference type="PROSITE" id="PS51186">
    <property type="entry name" value="GNAT"/>
    <property type="match status" value="1"/>
</dbReference>
<evidence type="ECO:0000256" key="11">
    <source>
        <dbReference type="ARBA" id="ARBA00052178"/>
    </source>
</evidence>
<dbReference type="GO" id="GO:0004059">
    <property type="term" value="F:aralkylamine N-acetyltransferase activity"/>
    <property type="evidence" value="ECO:0007669"/>
    <property type="project" value="UniProtKB-EC"/>
</dbReference>
<sequence length="216" mass="24725">MESNIKICCITQTDGPRVYDFLKSYFFSDEPLSTCHRPEEKRGFGEEILSSLIESGLCLKAIVEETQELVGVVLNDAEDPLKEEEEELCNDEVTTHDTTGDKIHKFLTKIQREADLFKRYNIQKLLHLIIVTVKSEWRGRGIASRLSKAVMELGKEKGFELITAECTSFYTAKMFQHMGWDIVHSVRYKDYLDGNGQPVFQPLAPHDACRVYAARL</sequence>
<keyword evidence="1" id="KW-0808">Transferase</keyword>
<dbReference type="KEGG" id="mde:101888898"/>
<organism evidence="15">
    <name type="scientific">Musca domestica</name>
    <name type="common">House fly</name>
    <dbReference type="NCBI Taxonomy" id="7370"/>
    <lineage>
        <taxon>Eukaryota</taxon>
        <taxon>Metazoa</taxon>
        <taxon>Ecdysozoa</taxon>
        <taxon>Arthropoda</taxon>
        <taxon>Hexapoda</taxon>
        <taxon>Insecta</taxon>
        <taxon>Pterygota</taxon>
        <taxon>Neoptera</taxon>
        <taxon>Endopterygota</taxon>
        <taxon>Diptera</taxon>
        <taxon>Brachycera</taxon>
        <taxon>Muscomorpha</taxon>
        <taxon>Muscoidea</taxon>
        <taxon>Muscidae</taxon>
        <taxon>Musca</taxon>
    </lineage>
</organism>
<evidence type="ECO:0000313" key="15">
    <source>
        <dbReference type="EnsemblMetazoa" id="MDOA011672-PA"/>
    </source>
</evidence>
<dbReference type="FunFam" id="3.40.630.30:FF:000046">
    <property type="entry name" value="Dopamine N-acetyltransferase"/>
    <property type="match status" value="1"/>
</dbReference>
<comment type="catalytic activity">
    <reaction evidence="13">
        <text>serotonin + acetyl-CoA = N-acetylserotonin + CoA + H(+)</text>
        <dbReference type="Rhea" id="RHEA:25217"/>
        <dbReference type="ChEBI" id="CHEBI:15378"/>
        <dbReference type="ChEBI" id="CHEBI:17697"/>
        <dbReference type="ChEBI" id="CHEBI:57287"/>
        <dbReference type="ChEBI" id="CHEBI:57288"/>
        <dbReference type="ChEBI" id="CHEBI:350546"/>
        <dbReference type="EC" id="2.3.1.87"/>
    </reaction>
    <physiologicalReaction direction="left-to-right" evidence="13">
        <dbReference type="Rhea" id="RHEA:25218"/>
    </physiologicalReaction>
</comment>
<evidence type="ECO:0000256" key="5">
    <source>
        <dbReference type="ARBA" id="ARBA00039114"/>
    </source>
</evidence>
<evidence type="ECO:0000256" key="6">
    <source>
        <dbReference type="ARBA" id="ARBA00050189"/>
    </source>
</evidence>
<evidence type="ECO:0000256" key="8">
    <source>
        <dbReference type="ARBA" id="ARBA00051284"/>
    </source>
</evidence>
<dbReference type="EnsemblMetazoa" id="MDOA011672-RA">
    <property type="protein sequence ID" value="MDOA011672-PA"/>
    <property type="gene ID" value="MDOA011672"/>
</dbReference>
<evidence type="ECO:0000256" key="7">
    <source>
        <dbReference type="ARBA" id="ARBA00050849"/>
    </source>
</evidence>
<dbReference type="Pfam" id="PF00583">
    <property type="entry name" value="Acetyltransf_1"/>
    <property type="match status" value="1"/>
</dbReference>